<feature type="compositionally biased region" description="Basic and acidic residues" evidence="1">
    <location>
        <begin position="1"/>
        <end position="12"/>
    </location>
</feature>
<feature type="non-terminal residue" evidence="2">
    <location>
        <position position="1"/>
    </location>
</feature>
<protein>
    <submittedName>
        <fullName evidence="2">Cytochrome P450, family 714, subfamily A, polypeptide 1</fullName>
    </submittedName>
</protein>
<feature type="compositionally biased region" description="Basic residues" evidence="1">
    <location>
        <begin position="13"/>
        <end position="22"/>
    </location>
</feature>
<evidence type="ECO:0000256" key="1">
    <source>
        <dbReference type="SAM" id="MobiDB-lite"/>
    </source>
</evidence>
<accession>A0A4Y1QZK1</accession>
<evidence type="ECO:0000313" key="2">
    <source>
        <dbReference type="EMBL" id="BBG97254.1"/>
    </source>
</evidence>
<reference evidence="2" key="1">
    <citation type="journal article" date="2019" name="Science">
        <title>Mutation of a bHLH transcription factor allowed almond domestication.</title>
        <authorList>
            <person name="Sanchez-Perez R."/>
            <person name="Pavan S."/>
            <person name="Mazzeo R."/>
            <person name="Moldovan C."/>
            <person name="Aiese Cigliano R."/>
            <person name="Del Cueto J."/>
            <person name="Ricciardi F."/>
            <person name="Lotti C."/>
            <person name="Ricciardi L."/>
            <person name="Dicenta F."/>
            <person name="Lopez-Marques R.L."/>
            <person name="Lindberg Moller B."/>
        </authorList>
    </citation>
    <scope>NUCLEOTIDE SEQUENCE</scope>
</reference>
<dbReference type="EMBL" id="AP019298">
    <property type="protein sequence ID" value="BBG97254.1"/>
    <property type="molecule type" value="Genomic_DNA"/>
</dbReference>
<organism evidence="2">
    <name type="scientific">Prunus dulcis</name>
    <name type="common">Almond</name>
    <name type="synonym">Amygdalus dulcis</name>
    <dbReference type="NCBI Taxonomy" id="3755"/>
    <lineage>
        <taxon>Eukaryota</taxon>
        <taxon>Viridiplantae</taxon>
        <taxon>Streptophyta</taxon>
        <taxon>Embryophyta</taxon>
        <taxon>Tracheophyta</taxon>
        <taxon>Spermatophyta</taxon>
        <taxon>Magnoliopsida</taxon>
        <taxon>eudicotyledons</taxon>
        <taxon>Gunneridae</taxon>
        <taxon>Pentapetalae</taxon>
        <taxon>rosids</taxon>
        <taxon>fabids</taxon>
        <taxon>Rosales</taxon>
        <taxon>Rosaceae</taxon>
        <taxon>Amygdaloideae</taxon>
        <taxon>Amygdaleae</taxon>
        <taxon>Prunus</taxon>
    </lineage>
</organism>
<feature type="region of interest" description="Disordered" evidence="1">
    <location>
        <begin position="1"/>
        <end position="22"/>
    </location>
</feature>
<proteinExistence type="predicted"/>
<name>A0A4Y1QZK1_PRUDU</name>
<gene>
    <name evidence="2" type="ORF">Prudu_006314</name>
</gene>
<sequence length="255" mass="28393">GIELPGGRESRRSKQWHRKRQHRRIQALPESLILNVILTSNRIHHNITSTTSHKGKRDWSATRLGPFSLEIAFGIFPSHHKAQKITPCPGSVTKLKRGACWYAGEREKQNFDRTEARSTLSSVITKCWPTQIRGPVPNGIISPSRGLSPQISSTSARARACQYGCAASNIKLHDAAMAVVSWPAKNIVLQLSTMNFFCDRPLESPAPARSIWNKSSSPEASIRCFTSFNIIDSASFSNLHQSVTMVQEQTFISDK</sequence>
<dbReference type="AlphaFoldDB" id="A0A4Y1QZK1"/>